<gene>
    <name evidence="10" type="ORF">BD324DRAFT_602053</name>
</gene>
<dbReference type="AlphaFoldDB" id="A0A1Y1UE76"/>
<feature type="binding site" evidence="5">
    <location>
        <position position="30"/>
    </location>
    <ligand>
        <name>substrate</name>
    </ligand>
</feature>
<evidence type="ECO:0000256" key="7">
    <source>
        <dbReference type="PROSITE-ProRule" id="PRU00464"/>
    </source>
</evidence>
<feature type="binding site" evidence="5">
    <location>
        <begin position="92"/>
        <end position="95"/>
    </location>
    <ligand>
        <name>substrate</name>
    </ligand>
</feature>
<dbReference type="GeneID" id="33555746"/>
<dbReference type="SUPFAM" id="SSF54197">
    <property type="entry name" value="HIT-like"/>
    <property type="match status" value="1"/>
</dbReference>
<dbReference type="PROSITE" id="PS51084">
    <property type="entry name" value="HIT_2"/>
    <property type="match status" value="1"/>
</dbReference>
<dbReference type="Proteomes" id="UP000193218">
    <property type="component" value="Unassembled WGS sequence"/>
</dbReference>
<dbReference type="GO" id="GO:0000166">
    <property type="term" value="F:nucleotide binding"/>
    <property type="evidence" value="ECO:0007669"/>
    <property type="project" value="UniProtKB-KW"/>
</dbReference>
<evidence type="ECO:0000256" key="8">
    <source>
        <dbReference type="SAM" id="MobiDB-lite"/>
    </source>
</evidence>
<evidence type="ECO:0000313" key="11">
    <source>
        <dbReference type="Proteomes" id="UP000193218"/>
    </source>
</evidence>
<dbReference type="EMBL" id="NBSH01000008">
    <property type="protein sequence ID" value="ORX36338.1"/>
    <property type="molecule type" value="Genomic_DNA"/>
</dbReference>
<feature type="short sequence motif" description="Histidine triad motif" evidence="4 7">
    <location>
        <begin position="97"/>
        <end position="101"/>
    </location>
</feature>
<proteinExistence type="predicted"/>
<accession>A0A1Y1UE76</accession>
<dbReference type="RefSeq" id="XP_021870439.1">
    <property type="nucleotide sequence ID" value="XM_022013938.1"/>
</dbReference>
<evidence type="ECO:0000256" key="2">
    <source>
        <dbReference type="ARBA" id="ARBA00022801"/>
    </source>
</evidence>
<dbReference type="InterPro" id="IPR011146">
    <property type="entry name" value="HIT-like"/>
</dbReference>
<keyword evidence="1" id="KW-0547">Nucleotide-binding</keyword>
<dbReference type="STRING" id="4999.A0A1Y1UE76"/>
<reference evidence="10 11" key="1">
    <citation type="submission" date="2017-03" db="EMBL/GenBank/DDBJ databases">
        <title>Widespread Adenine N6-methylation of Active Genes in Fungi.</title>
        <authorList>
            <consortium name="DOE Joint Genome Institute"/>
            <person name="Mondo S.J."/>
            <person name="Dannebaum R.O."/>
            <person name="Kuo R.C."/>
            <person name="Louie K.B."/>
            <person name="Bewick A.J."/>
            <person name="Labutti K."/>
            <person name="Haridas S."/>
            <person name="Kuo A."/>
            <person name="Salamov A."/>
            <person name="Ahrendt S.R."/>
            <person name="Lau R."/>
            <person name="Bowen B.P."/>
            <person name="Lipzen A."/>
            <person name="Sullivan W."/>
            <person name="Andreopoulos W.B."/>
            <person name="Clum A."/>
            <person name="Lindquist E."/>
            <person name="Daum C."/>
            <person name="Northen T.R."/>
            <person name="Ramamoorthy G."/>
            <person name="Schmitz R.J."/>
            <person name="Gryganskyi A."/>
            <person name="Culley D."/>
            <person name="Magnuson J."/>
            <person name="James T.Y."/>
            <person name="O'Malley M.A."/>
            <person name="Stajich J.E."/>
            <person name="Spatafora J.W."/>
            <person name="Visel A."/>
            <person name="Grigoriev I.V."/>
        </authorList>
    </citation>
    <scope>NUCLEOTIDE SEQUENCE [LARGE SCALE GENOMIC DNA]</scope>
    <source>
        <strain evidence="10 11">NRRL Y-17943</strain>
    </source>
</reference>
<evidence type="ECO:0000256" key="3">
    <source>
        <dbReference type="PIRSR" id="PIRSR601310-1"/>
    </source>
</evidence>
<dbReference type="InterPro" id="IPR039383">
    <property type="entry name" value="FHIT"/>
</dbReference>
<dbReference type="Gene3D" id="3.30.428.10">
    <property type="entry name" value="HIT-like"/>
    <property type="match status" value="1"/>
</dbReference>
<dbReference type="InterPro" id="IPR001310">
    <property type="entry name" value="Histidine_triad_HIT"/>
</dbReference>
<dbReference type="PROSITE" id="PS00892">
    <property type="entry name" value="HIT_1"/>
    <property type="match status" value="1"/>
</dbReference>
<dbReference type="PANTHER" id="PTHR46243:SF1">
    <property type="entry name" value="BIS(5'-ADENOSYL)-TRIPHOSPHATASE"/>
    <property type="match status" value="1"/>
</dbReference>
<dbReference type="InterPro" id="IPR051884">
    <property type="entry name" value="Bis(5'-adenosyl)-TPase_reg"/>
</dbReference>
<dbReference type="InterPro" id="IPR036265">
    <property type="entry name" value="HIT-like_sf"/>
</dbReference>
<evidence type="ECO:0000259" key="9">
    <source>
        <dbReference type="PROSITE" id="PS51084"/>
    </source>
</evidence>
<name>A0A1Y1UE76_9TREE</name>
<feature type="binding site" evidence="5">
    <location>
        <position position="101"/>
    </location>
    <ligand>
        <name>substrate</name>
    </ligand>
</feature>
<dbReference type="GO" id="GO:0016787">
    <property type="term" value="F:hydrolase activity"/>
    <property type="evidence" value="ECO:0007669"/>
    <property type="project" value="UniProtKB-KW"/>
</dbReference>
<feature type="domain" description="HIT" evidence="9">
    <location>
        <begin position="5"/>
        <end position="112"/>
    </location>
</feature>
<feature type="site" description="Important for induction of apoptosis" evidence="6">
    <location>
        <position position="118"/>
    </location>
</feature>
<keyword evidence="2" id="KW-0378">Hydrolase</keyword>
<dbReference type="CDD" id="cd01275">
    <property type="entry name" value="FHIT"/>
    <property type="match status" value="1"/>
</dbReference>
<evidence type="ECO:0000256" key="1">
    <source>
        <dbReference type="ARBA" id="ARBA00022741"/>
    </source>
</evidence>
<dbReference type="PRINTS" id="PR00332">
    <property type="entry name" value="HISTRIAD"/>
</dbReference>
<comment type="caution">
    <text evidence="10">The sequence shown here is derived from an EMBL/GenBank/DDBJ whole genome shotgun (WGS) entry which is preliminary data.</text>
</comment>
<dbReference type="FunCoup" id="A0A1Y1UE76">
    <property type="interactions" value="67"/>
</dbReference>
<dbReference type="PANTHER" id="PTHR46243">
    <property type="entry name" value="BIS(5'-ADENOSYL)-TRIPHOSPHATASE"/>
    <property type="match status" value="1"/>
</dbReference>
<evidence type="ECO:0000256" key="6">
    <source>
        <dbReference type="PIRSR" id="PIRSR639383-3"/>
    </source>
</evidence>
<sequence length="206" mass="22843">MTSTKKHLFSTFDVTRQVFFTSKLSLAIVNLKPLIPGHVLVIPRRVVPRLVDLGSEEVSDLFTSVQTIGKILEKTFQAQALTISIQDGAVAGQSVPHIHVHLIPRQSTDFNGNNDEIYPALESAEQTLGKDLENGANVSRVQSWQRGSPVASHREEGGAEGGGWTNLRDIIPKDEDRRARTEEEMQEEARWLRVAMIDAGVTMCED</sequence>
<evidence type="ECO:0000313" key="10">
    <source>
        <dbReference type="EMBL" id="ORX36338.1"/>
    </source>
</evidence>
<feature type="region of interest" description="Disordered" evidence="8">
    <location>
        <begin position="143"/>
        <end position="171"/>
    </location>
</feature>
<dbReference type="InParanoid" id="A0A1Y1UE76"/>
<dbReference type="InterPro" id="IPR019808">
    <property type="entry name" value="Histidine_triad_CS"/>
</dbReference>
<feature type="active site" description="Tele-AMP-histidine intermediate" evidence="3">
    <location>
        <position position="99"/>
    </location>
</feature>
<organism evidence="10 11">
    <name type="scientific">Kockovaella imperatae</name>
    <dbReference type="NCBI Taxonomy" id="4999"/>
    <lineage>
        <taxon>Eukaryota</taxon>
        <taxon>Fungi</taxon>
        <taxon>Dikarya</taxon>
        <taxon>Basidiomycota</taxon>
        <taxon>Agaricomycotina</taxon>
        <taxon>Tremellomycetes</taxon>
        <taxon>Tremellales</taxon>
        <taxon>Cuniculitremaceae</taxon>
        <taxon>Kockovaella</taxon>
    </lineage>
</organism>
<evidence type="ECO:0000256" key="4">
    <source>
        <dbReference type="PIRSR" id="PIRSR601310-3"/>
    </source>
</evidence>
<feature type="binding site" evidence="5">
    <location>
        <position position="86"/>
    </location>
    <ligand>
        <name>substrate</name>
    </ligand>
</feature>
<dbReference type="OrthoDB" id="680339at2759"/>
<keyword evidence="11" id="KW-1185">Reference proteome</keyword>
<dbReference type="Pfam" id="PF01230">
    <property type="entry name" value="HIT"/>
    <property type="match status" value="1"/>
</dbReference>
<protein>
    <submittedName>
        <fullName evidence="10">HIT-like domain-containing protein</fullName>
    </submittedName>
</protein>
<evidence type="ECO:0000256" key="5">
    <source>
        <dbReference type="PIRSR" id="PIRSR639383-2"/>
    </source>
</evidence>